<evidence type="ECO:0000256" key="1">
    <source>
        <dbReference type="SAM" id="SignalP"/>
    </source>
</evidence>
<dbReference type="AlphaFoldDB" id="A0AAV4I8Q5"/>
<keyword evidence="3" id="KW-1185">Reference proteome</keyword>
<evidence type="ECO:0000313" key="3">
    <source>
        <dbReference type="Proteomes" id="UP000762676"/>
    </source>
</evidence>
<feature type="chain" id="PRO_5043696987" evidence="1">
    <location>
        <begin position="19"/>
        <end position="264"/>
    </location>
</feature>
<gene>
    <name evidence="2" type="ORF">ElyMa_004682900</name>
</gene>
<dbReference type="Proteomes" id="UP000762676">
    <property type="component" value="Unassembled WGS sequence"/>
</dbReference>
<comment type="caution">
    <text evidence="2">The sequence shown here is derived from an EMBL/GenBank/DDBJ whole genome shotgun (WGS) entry which is preliminary data.</text>
</comment>
<keyword evidence="1" id="KW-0732">Signal</keyword>
<dbReference type="EMBL" id="BMAT01009394">
    <property type="protein sequence ID" value="GFS05501.1"/>
    <property type="molecule type" value="Genomic_DNA"/>
</dbReference>
<proteinExistence type="predicted"/>
<name>A0AAV4I8Q5_9GAST</name>
<feature type="signal peptide" evidence="1">
    <location>
        <begin position="1"/>
        <end position="18"/>
    </location>
</feature>
<organism evidence="2 3">
    <name type="scientific">Elysia marginata</name>
    <dbReference type="NCBI Taxonomy" id="1093978"/>
    <lineage>
        <taxon>Eukaryota</taxon>
        <taxon>Metazoa</taxon>
        <taxon>Spiralia</taxon>
        <taxon>Lophotrochozoa</taxon>
        <taxon>Mollusca</taxon>
        <taxon>Gastropoda</taxon>
        <taxon>Heterobranchia</taxon>
        <taxon>Euthyneura</taxon>
        <taxon>Panpulmonata</taxon>
        <taxon>Sacoglossa</taxon>
        <taxon>Placobranchoidea</taxon>
        <taxon>Plakobranchidae</taxon>
        <taxon>Elysia</taxon>
    </lineage>
</organism>
<accession>A0AAV4I8Q5</accession>
<reference evidence="2 3" key="1">
    <citation type="journal article" date="2021" name="Elife">
        <title>Chloroplast acquisition without the gene transfer in kleptoplastic sea slugs, Plakobranchus ocellatus.</title>
        <authorList>
            <person name="Maeda T."/>
            <person name="Takahashi S."/>
            <person name="Yoshida T."/>
            <person name="Shimamura S."/>
            <person name="Takaki Y."/>
            <person name="Nagai Y."/>
            <person name="Toyoda A."/>
            <person name="Suzuki Y."/>
            <person name="Arimoto A."/>
            <person name="Ishii H."/>
            <person name="Satoh N."/>
            <person name="Nishiyama T."/>
            <person name="Hasebe M."/>
            <person name="Maruyama T."/>
            <person name="Minagawa J."/>
            <person name="Obokata J."/>
            <person name="Shigenobu S."/>
        </authorList>
    </citation>
    <scope>NUCLEOTIDE SEQUENCE [LARGE SCALE GENOMIC DNA]</scope>
</reference>
<evidence type="ECO:0000313" key="2">
    <source>
        <dbReference type="EMBL" id="GFS05501.1"/>
    </source>
</evidence>
<sequence>MGRVIVVMIACILVTCNGLDLTLNQEKDPNLGRPRKPCGVLRCTEDINDSLSASQEDQNDSNVVLNKISSMYVLKSVPTISSNATGNRQVRIASVTSTSPRHSRVTNGRKVDGVLEPGRAAITVELLKQGDCDAHFVCQVQGLDTQGRQVVSSVRLVQQKNQVYAASSNPTTSLQLLAAIQQLVLQAVAGLENRMDKGIDDRLKILEDRVKDRIEILADKIEDLQKDLSTGHEEFKSTMEDRLGQLQRDITSRISARGKNRHQR</sequence>
<protein>
    <submittedName>
        <fullName evidence="2">Uncharacterized protein</fullName>
    </submittedName>
</protein>